<dbReference type="GO" id="GO:0005829">
    <property type="term" value="C:cytosol"/>
    <property type="evidence" value="ECO:0007669"/>
    <property type="project" value="UniProtKB-SubCell"/>
</dbReference>
<dbReference type="GO" id="GO:0006629">
    <property type="term" value="P:lipid metabolic process"/>
    <property type="evidence" value="ECO:0007669"/>
    <property type="project" value="UniProtKB-KW"/>
</dbReference>
<protein>
    <recommendedName>
        <fullName evidence="20">Acyl-coenzyme A thioesterase 13</fullName>
    </recommendedName>
    <alternativeName>
        <fullName evidence="22">Hotdog-fold thioesterase superfamily member 2</fullName>
    </alternativeName>
    <alternativeName>
        <fullName evidence="21">Palmitoyl-CoA hydrolase</fullName>
    </alternativeName>
    <alternativeName>
        <fullName evidence="23">Thioesterase superfamily member 2</fullName>
    </alternativeName>
</protein>
<dbReference type="Gene3D" id="3.10.129.10">
    <property type="entry name" value="Hotdog Thioesterase"/>
    <property type="match status" value="1"/>
</dbReference>
<dbReference type="GO" id="GO:0005634">
    <property type="term" value="C:nucleus"/>
    <property type="evidence" value="ECO:0007669"/>
    <property type="project" value="UniProtKB-SubCell"/>
</dbReference>
<dbReference type="NCBIfam" id="TIGR00369">
    <property type="entry name" value="unchar_dom_1"/>
    <property type="match status" value="1"/>
</dbReference>
<dbReference type="GO" id="GO:0047617">
    <property type="term" value="F:fatty acyl-CoA hydrolase activity"/>
    <property type="evidence" value="ECO:0007669"/>
    <property type="project" value="InterPro"/>
</dbReference>
<evidence type="ECO:0000256" key="4">
    <source>
        <dbReference type="ARBA" id="ARBA00004514"/>
    </source>
</evidence>
<dbReference type="CDD" id="cd03443">
    <property type="entry name" value="PaaI_thioesterase"/>
    <property type="match status" value="1"/>
</dbReference>
<reference evidence="25" key="1">
    <citation type="submission" date="2021-10" db="EMBL/GenBank/DDBJ databases">
        <title>Tropical sea cucumber genome reveals ecological adaptation and Cuvierian tubules defense mechanism.</title>
        <authorList>
            <person name="Chen T."/>
        </authorList>
    </citation>
    <scope>NUCLEOTIDE SEQUENCE</scope>
    <source>
        <strain evidence="25">Nanhai2018</strain>
        <tissue evidence="25">Muscle</tissue>
    </source>
</reference>
<comment type="catalytic activity">
    <reaction evidence="14">
        <text>decanoyl-CoA + H2O = decanoate + CoA + H(+)</text>
        <dbReference type="Rhea" id="RHEA:40059"/>
        <dbReference type="ChEBI" id="CHEBI:15377"/>
        <dbReference type="ChEBI" id="CHEBI:15378"/>
        <dbReference type="ChEBI" id="CHEBI:27689"/>
        <dbReference type="ChEBI" id="CHEBI:57287"/>
        <dbReference type="ChEBI" id="CHEBI:61430"/>
    </reaction>
    <physiologicalReaction direction="left-to-right" evidence="14">
        <dbReference type="Rhea" id="RHEA:40060"/>
    </physiologicalReaction>
</comment>
<name>A0A9Q1H674_HOLLE</name>
<dbReference type="EMBL" id="JAIZAY010000011">
    <property type="protein sequence ID" value="KAJ8033915.1"/>
    <property type="molecule type" value="Genomic_DNA"/>
</dbReference>
<evidence type="ECO:0000256" key="23">
    <source>
        <dbReference type="ARBA" id="ARBA00083956"/>
    </source>
</evidence>
<dbReference type="Pfam" id="PF03061">
    <property type="entry name" value="4HBT"/>
    <property type="match status" value="1"/>
</dbReference>
<dbReference type="InterPro" id="IPR006683">
    <property type="entry name" value="Thioestr_dom"/>
</dbReference>
<dbReference type="FunFam" id="3.10.129.10:FF:000021">
    <property type="entry name" value="Acyl-coenzyme A thioesterase 13"/>
    <property type="match status" value="1"/>
</dbReference>
<keyword evidence="26" id="KW-1185">Reference proteome</keyword>
<evidence type="ECO:0000256" key="13">
    <source>
        <dbReference type="ARBA" id="ARBA00047588"/>
    </source>
</evidence>
<dbReference type="Proteomes" id="UP001152320">
    <property type="component" value="Chromosome 11"/>
</dbReference>
<keyword evidence="12" id="KW-0539">Nucleus</keyword>
<evidence type="ECO:0000259" key="24">
    <source>
        <dbReference type="Pfam" id="PF03061"/>
    </source>
</evidence>
<feature type="domain" description="Thioesterase" evidence="24">
    <location>
        <begin position="12"/>
        <end position="87"/>
    </location>
</feature>
<keyword evidence="11" id="KW-0206">Cytoskeleton</keyword>
<evidence type="ECO:0000256" key="11">
    <source>
        <dbReference type="ARBA" id="ARBA00023212"/>
    </source>
</evidence>
<gene>
    <name evidence="25" type="ORF">HOLleu_24298</name>
</gene>
<dbReference type="SUPFAM" id="SSF54637">
    <property type="entry name" value="Thioesterase/thiol ester dehydrase-isomerase"/>
    <property type="match status" value="1"/>
</dbReference>
<organism evidence="25 26">
    <name type="scientific">Holothuria leucospilota</name>
    <name type="common">Black long sea cucumber</name>
    <name type="synonym">Mertensiothuria leucospilota</name>
    <dbReference type="NCBI Taxonomy" id="206669"/>
    <lineage>
        <taxon>Eukaryota</taxon>
        <taxon>Metazoa</taxon>
        <taxon>Echinodermata</taxon>
        <taxon>Eleutherozoa</taxon>
        <taxon>Echinozoa</taxon>
        <taxon>Holothuroidea</taxon>
        <taxon>Aspidochirotacea</taxon>
        <taxon>Aspidochirotida</taxon>
        <taxon>Holothuriidae</taxon>
        <taxon>Holothuria</taxon>
    </lineage>
</organism>
<comment type="function">
    <text evidence="18">Catalyzes the hydrolysis of acyl-CoAs into free fatty acids and coenzyme A (CoASH), regulating their respective intracellular levels. Has acyl-CoA thioesterase activity towards medium (C12) and long-chain (C18) fatty acyl-CoA substrates. Can also hydrolyze 3-hydroxyphenylacetyl-CoA and 3,4-dihydroxyphenylacetyl-CoA (in vitro). May play a role in controlling adaptive thermogenesis.</text>
</comment>
<evidence type="ECO:0000256" key="1">
    <source>
        <dbReference type="ARBA" id="ARBA00004123"/>
    </source>
</evidence>
<evidence type="ECO:0000256" key="19">
    <source>
        <dbReference type="ARBA" id="ARBA00064709"/>
    </source>
</evidence>
<dbReference type="OrthoDB" id="46529at2759"/>
<sequence length="98" mass="10400">MKVQKEHTNQANTMHGGLTSSLVDALTTLALMTTENGTPGVSVNLAVSYFKAARIGDKLTIETEVLKQGRTLAFTAAKILNEKGDIVATGHHVKHIGS</sequence>
<evidence type="ECO:0000256" key="9">
    <source>
        <dbReference type="ARBA" id="ARBA00023098"/>
    </source>
</evidence>
<evidence type="ECO:0000256" key="14">
    <source>
        <dbReference type="ARBA" id="ARBA00047969"/>
    </source>
</evidence>
<dbReference type="AlphaFoldDB" id="A0A9Q1H674"/>
<comment type="subcellular location">
    <subcellularLocation>
        <location evidence="3">Cytoplasm</location>
        <location evidence="3">Cytoskeleton</location>
        <location evidence="3">Spindle</location>
    </subcellularLocation>
    <subcellularLocation>
        <location evidence="4">Cytoplasm</location>
        <location evidence="4">Cytosol</location>
    </subcellularLocation>
    <subcellularLocation>
        <location evidence="2">Mitochondrion</location>
    </subcellularLocation>
    <subcellularLocation>
        <location evidence="1">Nucleus</location>
    </subcellularLocation>
</comment>
<dbReference type="GO" id="GO:0005819">
    <property type="term" value="C:spindle"/>
    <property type="evidence" value="ECO:0007669"/>
    <property type="project" value="UniProtKB-SubCell"/>
</dbReference>
<dbReference type="PANTHER" id="PTHR21660">
    <property type="entry name" value="THIOESTERASE SUPERFAMILY MEMBER-RELATED"/>
    <property type="match status" value="1"/>
</dbReference>
<dbReference type="PANTHER" id="PTHR21660:SF1">
    <property type="entry name" value="ACYL-COENZYME A THIOESTERASE 13"/>
    <property type="match status" value="1"/>
</dbReference>
<comment type="catalytic activity">
    <reaction evidence="15">
        <text>dodecanoyl-CoA + H2O = dodecanoate + CoA + H(+)</text>
        <dbReference type="Rhea" id="RHEA:30135"/>
        <dbReference type="ChEBI" id="CHEBI:15377"/>
        <dbReference type="ChEBI" id="CHEBI:15378"/>
        <dbReference type="ChEBI" id="CHEBI:18262"/>
        <dbReference type="ChEBI" id="CHEBI:57287"/>
        <dbReference type="ChEBI" id="CHEBI:57375"/>
    </reaction>
    <physiologicalReaction direction="left-to-right" evidence="15">
        <dbReference type="Rhea" id="RHEA:30136"/>
    </physiologicalReaction>
</comment>
<comment type="subunit">
    <text evidence="19">Homotetramer. Interacts with PCTP.</text>
</comment>
<evidence type="ECO:0000256" key="17">
    <source>
        <dbReference type="ARBA" id="ARBA00052976"/>
    </source>
</evidence>
<keyword evidence="7" id="KW-0378">Hydrolase</keyword>
<evidence type="ECO:0000313" key="26">
    <source>
        <dbReference type="Proteomes" id="UP001152320"/>
    </source>
</evidence>
<evidence type="ECO:0000256" key="2">
    <source>
        <dbReference type="ARBA" id="ARBA00004173"/>
    </source>
</evidence>
<comment type="catalytic activity">
    <reaction evidence="17">
        <text>a fatty acyl-CoA + H2O = a fatty acid + CoA + H(+)</text>
        <dbReference type="Rhea" id="RHEA:16781"/>
        <dbReference type="ChEBI" id="CHEBI:15377"/>
        <dbReference type="ChEBI" id="CHEBI:15378"/>
        <dbReference type="ChEBI" id="CHEBI:28868"/>
        <dbReference type="ChEBI" id="CHEBI:57287"/>
        <dbReference type="ChEBI" id="CHEBI:77636"/>
    </reaction>
    <physiologicalReaction direction="left-to-right" evidence="17">
        <dbReference type="Rhea" id="RHEA:16782"/>
    </physiologicalReaction>
</comment>
<dbReference type="GO" id="GO:0005739">
    <property type="term" value="C:mitochondrion"/>
    <property type="evidence" value="ECO:0007669"/>
    <property type="project" value="UniProtKB-SubCell"/>
</dbReference>
<evidence type="ECO:0000256" key="16">
    <source>
        <dbReference type="ARBA" id="ARBA00050199"/>
    </source>
</evidence>
<comment type="catalytic activity">
    <reaction evidence="13">
        <text>octanoyl-CoA + H2O = octanoate + CoA + H(+)</text>
        <dbReference type="Rhea" id="RHEA:30143"/>
        <dbReference type="ChEBI" id="CHEBI:15377"/>
        <dbReference type="ChEBI" id="CHEBI:15378"/>
        <dbReference type="ChEBI" id="CHEBI:25646"/>
        <dbReference type="ChEBI" id="CHEBI:57287"/>
        <dbReference type="ChEBI" id="CHEBI:57386"/>
    </reaction>
    <physiologicalReaction direction="left-to-right" evidence="13">
        <dbReference type="Rhea" id="RHEA:30144"/>
    </physiologicalReaction>
</comment>
<proteinExistence type="inferred from homology"/>
<dbReference type="InterPro" id="IPR039298">
    <property type="entry name" value="ACOT13"/>
</dbReference>
<keyword evidence="10" id="KW-0496">Mitochondrion</keyword>
<dbReference type="InterPro" id="IPR003736">
    <property type="entry name" value="PAAI_dom"/>
</dbReference>
<comment type="similarity">
    <text evidence="5">Belongs to the thioesterase PaaI family.</text>
</comment>
<evidence type="ECO:0000313" key="25">
    <source>
        <dbReference type="EMBL" id="KAJ8033915.1"/>
    </source>
</evidence>
<evidence type="ECO:0000256" key="8">
    <source>
        <dbReference type="ARBA" id="ARBA00022990"/>
    </source>
</evidence>
<evidence type="ECO:0000256" key="6">
    <source>
        <dbReference type="ARBA" id="ARBA00022490"/>
    </source>
</evidence>
<evidence type="ECO:0000256" key="21">
    <source>
        <dbReference type="ARBA" id="ARBA00075657"/>
    </source>
</evidence>
<keyword evidence="9" id="KW-0443">Lipid metabolism</keyword>
<accession>A0A9Q1H674</accession>
<comment type="caution">
    <text evidence="25">The sequence shown here is derived from an EMBL/GenBank/DDBJ whole genome shotgun (WGS) entry which is preliminary data.</text>
</comment>
<keyword evidence="8" id="KW-0007">Acetylation</keyword>
<evidence type="ECO:0000256" key="20">
    <source>
        <dbReference type="ARBA" id="ARBA00067273"/>
    </source>
</evidence>
<evidence type="ECO:0000256" key="10">
    <source>
        <dbReference type="ARBA" id="ARBA00023128"/>
    </source>
</evidence>
<keyword evidence="6" id="KW-0963">Cytoplasm</keyword>
<evidence type="ECO:0000256" key="22">
    <source>
        <dbReference type="ARBA" id="ARBA00081533"/>
    </source>
</evidence>
<evidence type="ECO:0000256" key="5">
    <source>
        <dbReference type="ARBA" id="ARBA00008324"/>
    </source>
</evidence>
<dbReference type="InterPro" id="IPR029069">
    <property type="entry name" value="HotDog_dom_sf"/>
</dbReference>
<evidence type="ECO:0000256" key="15">
    <source>
        <dbReference type="ARBA" id="ARBA00048074"/>
    </source>
</evidence>
<evidence type="ECO:0000256" key="18">
    <source>
        <dbReference type="ARBA" id="ARBA00058205"/>
    </source>
</evidence>
<evidence type="ECO:0000256" key="3">
    <source>
        <dbReference type="ARBA" id="ARBA00004186"/>
    </source>
</evidence>
<evidence type="ECO:0000256" key="12">
    <source>
        <dbReference type="ARBA" id="ARBA00023242"/>
    </source>
</evidence>
<comment type="catalytic activity">
    <reaction evidence="16">
        <text>hexanoyl-CoA + H2O = hexanoate + CoA + H(+)</text>
        <dbReference type="Rhea" id="RHEA:40115"/>
        <dbReference type="ChEBI" id="CHEBI:15377"/>
        <dbReference type="ChEBI" id="CHEBI:15378"/>
        <dbReference type="ChEBI" id="CHEBI:17120"/>
        <dbReference type="ChEBI" id="CHEBI:57287"/>
        <dbReference type="ChEBI" id="CHEBI:62620"/>
    </reaction>
    <physiologicalReaction direction="left-to-right" evidence="16">
        <dbReference type="Rhea" id="RHEA:40116"/>
    </physiologicalReaction>
</comment>
<evidence type="ECO:0000256" key="7">
    <source>
        <dbReference type="ARBA" id="ARBA00022801"/>
    </source>
</evidence>